<gene>
    <name evidence="2" type="ORF">Cboi02_000651300</name>
</gene>
<keyword evidence="1" id="KW-0812">Transmembrane</keyword>
<evidence type="ECO:0000313" key="3">
    <source>
        <dbReference type="Proteomes" id="UP001165120"/>
    </source>
</evidence>
<evidence type="ECO:0000256" key="1">
    <source>
        <dbReference type="SAM" id="Phobius"/>
    </source>
</evidence>
<comment type="caution">
    <text evidence="2">The sequence shown here is derived from an EMBL/GenBank/DDBJ whole genome shotgun (WGS) entry which is preliminary data.</text>
</comment>
<organism evidence="2 3">
    <name type="scientific">Candida boidinii</name>
    <name type="common">Yeast</name>
    <dbReference type="NCBI Taxonomy" id="5477"/>
    <lineage>
        <taxon>Eukaryota</taxon>
        <taxon>Fungi</taxon>
        <taxon>Dikarya</taxon>
        <taxon>Ascomycota</taxon>
        <taxon>Saccharomycotina</taxon>
        <taxon>Pichiomycetes</taxon>
        <taxon>Pichiales</taxon>
        <taxon>Pichiaceae</taxon>
        <taxon>Ogataea</taxon>
        <taxon>Ogataea/Candida clade</taxon>
    </lineage>
</organism>
<accession>A0A9W6WKL7</accession>
<feature type="transmembrane region" description="Helical" evidence="1">
    <location>
        <begin position="12"/>
        <end position="33"/>
    </location>
</feature>
<protein>
    <submittedName>
        <fullName evidence="2">Unnamed protein product</fullName>
    </submittedName>
</protein>
<sequence>MHYYWVSLGYPPSVGLLSMEIVTAAELEIVVVVNERIVVVVQRIIGVTVPAVVAVASVVATVVGFADEAPDVGIGVDVVVVVAVVVESLRCLVKLTEYHL</sequence>
<keyword evidence="3" id="KW-1185">Reference proteome</keyword>
<dbReference type="AlphaFoldDB" id="A0A9W6WKL7"/>
<feature type="transmembrane region" description="Helical" evidence="1">
    <location>
        <begin position="72"/>
        <end position="93"/>
    </location>
</feature>
<proteinExistence type="predicted"/>
<evidence type="ECO:0000313" key="2">
    <source>
        <dbReference type="EMBL" id="GME81000.1"/>
    </source>
</evidence>
<dbReference type="Proteomes" id="UP001165120">
    <property type="component" value="Unassembled WGS sequence"/>
</dbReference>
<name>A0A9W6WKL7_CANBO</name>
<reference evidence="2" key="1">
    <citation type="submission" date="2023-04" db="EMBL/GenBank/DDBJ databases">
        <title>Candida boidinii NBRC 10035.</title>
        <authorList>
            <person name="Ichikawa N."/>
            <person name="Sato H."/>
            <person name="Tonouchi N."/>
        </authorList>
    </citation>
    <scope>NUCLEOTIDE SEQUENCE</scope>
    <source>
        <strain evidence="2">NBRC 10035</strain>
    </source>
</reference>
<keyword evidence="1" id="KW-0472">Membrane</keyword>
<dbReference type="EMBL" id="BSXN01004294">
    <property type="protein sequence ID" value="GME81000.1"/>
    <property type="molecule type" value="Genomic_DNA"/>
</dbReference>
<keyword evidence="1" id="KW-1133">Transmembrane helix</keyword>
<feature type="transmembrane region" description="Helical" evidence="1">
    <location>
        <begin position="45"/>
        <end position="66"/>
    </location>
</feature>